<dbReference type="Proteomes" id="UP000604046">
    <property type="component" value="Unassembled WGS sequence"/>
</dbReference>
<evidence type="ECO:0000313" key="2">
    <source>
        <dbReference type="EMBL" id="CAE7038835.1"/>
    </source>
</evidence>
<keyword evidence="3" id="KW-1185">Reference proteome</keyword>
<organism evidence="2 3">
    <name type="scientific">Symbiodinium natans</name>
    <dbReference type="NCBI Taxonomy" id="878477"/>
    <lineage>
        <taxon>Eukaryota</taxon>
        <taxon>Sar</taxon>
        <taxon>Alveolata</taxon>
        <taxon>Dinophyceae</taxon>
        <taxon>Suessiales</taxon>
        <taxon>Symbiodiniaceae</taxon>
        <taxon>Symbiodinium</taxon>
    </lineage>
</organism>
<feature type="compositionally biased region" description="Basic and acidic residues" evidence="1">
    <location>
        <begin position="158"/>
        <end position="168"/>
    </location>
</feature>
<name>A0A812IH90_9DINO</name>
<feature type="region of interest" description="Disordered" evidence="1">
    <location>
        <begin position="139"/>
        <end position="168"/>
    </location>
</feature>
<proteinExistence type="predicted"/>
<protein>
    <submittedName>
        <fullName evidence="2">Uncharacterized protein</fullName>
    </submittedName>
</protein>
<dbReference type="EMBL" id="CAJNDS010000287">
    <property type="protein sequence ID" value="CAE7038835.1"/>
    <property type="molecule type" value="Genomic_DNA"/>
</dbReference>
<evidence type="ECO:0000313" key="3">
    <source>
        <dbReference type="Proteomes" id="UP000604046"/>
    </source>
</evidence>
<dbReference type="AlphaFoldDB" id="A0A812IH90"/>
<sequence>MAAAFPGCQGVEAPWPVFRGPPLQRPGAKEVEADPAVALDQQASGTIQNGQRNECPTGLDQWRQEEVAAEAHLQLPCRKQEATSREAGIGEQVIRLYPSPLGLLLQTAIHTVPDVESVEEVDKACRAFLLQRAARQAGIESAHVTRPDKNQATETELSELKPRFLREA</sequence>
<evidence type="ECO:0000256" key="1">
    <source>
        <dbReference type="SAM" id="MobiDB-lite"/>
    </source>
</evidence>
<accession>A0A812IH90</accession>
<comment type="caution">
    <text evidence="2">The sequence shown here is derived from an EMBL/GenBank/DDBJ whole genome shotgun (WGS) entry which is preliminary data.</text>
</comment>
<reference evidence="2" key="1">
    <citation type="submission" date="2021-02" db="EMBL/GenBank/DDBJ databases">
        <authorList>
            <person name="Dougan E. K."/>
            <person name="Rhodes N."/>
            <person name="Thang M."/>
            <person name="Chan C."/>
        </authorList>
    </citation>
    <scope>NUCLEOTIDE SEQUENCE</scope>
</reference>
<gene>
    <name evidence="2" type="ORF">SNAT2548_LOCUS4630</name>
</gene>